<protein>
    <submittedName>
        <fullName evidence="2">Uncharacterized protein</fullName>
    </submittedName>
</protein>
<organism evidence="2 3">
    <name type="scientific">Halopseudomonas phragmitis</name>
    <dbReference type="NCBI Taxonomy" id="1931241"/>
    <lineage>
        <taxon>Bacteria</taxon>
        <taxon>Pseudomonadati</taxon>
        <taxon>Pseudomonadota</taxon>
        <taxon>Gammaproteobacteria</taxon>
        <taxon>Pseudomonadales</taxon>
        <taxon>Pseudomonadaceae</taxon>
        <taxon>Halopseudomonas</taxon>
    </lineage>
</organism>
<accession>A0A1V0BAD3</accession>
<dbReference type="STRING" id="1931241.BVH74_18620"/>
<evidence type="ECO:0000313" key="2">
    <source>
        <dbReference type="EMBL" id="AQZ96896.1"/>
    </source>
</evidence>
<evidence type="ECO:0000256" key="1">
    <source>
        <dbReference type="SAM" id="Phobius"/>
    </source>
</evidence>
<keyword evidence="1" id="KW-1133">Transmembrane helix</keyword>
<keyword evidence="1" id="KW-0812">Transmembrane</keyword>
<dbReference type="Proteomes" id="UP000243488">
    <property type="component" value="Chromosome"/>
</dbReference>
<keyword evidence="1" id="KW-0472">Membrane</keyword>
<evidence type="ECO:0000313" key="3">
    <source>
        <dbReference type="Proteomes" id="UP000243488"/>
    </source>
</evidence>
<feature type="transmembrane region" description="Helical" evidence="1">
    <location>
        <begin position="46"/>
        <end position="64"/>
    </location>
</feature>
<feature type="transmembrane region" description="Helical" evidence="1">
    <location>
        <begin position="12"/>
        <end position="34"/>
    </location>
</feature>
<sequence>MIMTRPATRHEWAVALICTVIASICGGALVIQWLELHAWAETFEGLIAFAGIYFTAGLPAWVLVRGWFVFAAQREHASITDIVKDIRDTVGKN</sequence>
<dbReference type="AlphaFoldDB" id="A0A1V0BAD3"/>
<name>A0A1V0BAD3_9GAMM</name>
<keyword evidence="3" id="KW-1185">Reference proteome</keyword>
<reference evidence="2 3" key="1">
    <citation type="submission" date="2017-03" db="EMBL/GenBank/DDBJ databases">
        <title>Complete genome sequence of the novel DNRA strain Pseudomonas sp. S-6-2 isolated from Chinese polluted river sediment. Journal of Biotechnology.</title>
        <authorList>
            <person name="Li J."/>
            <person name="Xiang F."/>
            <person name="Wang L."/>
            <person name="Xi L."/>
            <person name="Liu J."/>
        </authorList>
    </citation>
    <scope>NUCLEOTIDE SEQUENCE [LARGE SCALE GENOMIC DNA]</scope>
    <source>
        <strain evidence="2 3">S-6-2</strain>
    </source>
</reference>
<proteinExistence type="predicted"/>
<dbReference type="EMBL" id="CP020100">
    <property type="protein sequence ID" value="AQZ96896.1"/>
    <property type="molecule type" value="Genomic_DNA"/>
</dbReference>
<dbReference type="KEGG" id="ppha:BVH74_18620"/>
<gene>
    <name evidence="2" type="ORF">BVH74_18620</name>
</gene>